<keyword evidence="3" id="KW-1133">Transmembrane helix</keyword>
<keyword evidence="5" id="KW-1185">Reference proteome</keyword>
<gene>
    <name evidence="4" type="ORF">BDP27DRAFT_1267184</name>
</gene>
<evidence type="ECO:0000256" key="2">
    <source>
        <dbReference type="ARBA" id="ARBA00006727"/>
    </source>
</evidence>
<dbReference type="GO" id="GO:0016020">
    <property type="term" value="C:membrane"/>
    <property type="evidence" value="ECO:0007669"/>
    <property type="project" value="UniProtKB-SubCell"/>
</dbReference>
<dbReference type="SUPFAM" id="SSF103473">
    <property type="entry name" value="MFS general substrate transporter"/>
    <property type="match status" value="1"/>
</dbReference>
<reference evidence="4" key="1">
    <citation type="submission" date="2020-11" db="EMBL/GenBank/DDBJ databases">
        <authorList>
            <consortium name="DOE Joint Genome Institute"/>
            <person name="Ahrendt S."/>
            <person name="Riley R."/>
            <person name="Andreopoulos W."/>
            <person name="Labutti K."/>
            <person name="Pangilinan J."/>
            <person name="Ruiz-Duenas F.J."/>
            <person name="Barrasa J.M."/>
            <person name="Sanchez-Garcia M."/>
            <person name="Camarero S."/>
            <person name="Miyauchi S."/>
            <person name="Serrano A."/>
            <person name="Linde D."/>
            <person name="Babiker R."/>
            <person name="Drula E."/>
            <person name="Ayuso-Fernandez I."/>
            <person name="Pacheco R."/>
            <person name="Padilla G."/>
            <person name="Ferreira P."/>
            <person name="Barriuso J."/>
            <person name="Kellner H."/>
            <person name="Castanera R."/>
            <person name="Alfaro M."/>
            <person name="Ramirez L."/>
            <person name="Pisabarro A.G."/>
            <person name="Kuo A."/>
            <person name="Tritt A."/>
            <person name="Lipzen A."/>
            <person name="He G."/>
            <person name="Yan M."/>
            <person name="Ng V."/>
            <person name="Cullen D."/>
            <person name="Martin F."/>
            <person name="Rosso M.-N."/>
            <person name="Henrissat B."/>
            <person name="Hibbett D."/>
            <person name="Martinez A.T."/>
            <person name="Grigoriev I.V."/>
        </authorList>
    </citation>
    <scope>NUCLEOTIDE SEQUENCE</scope>
    <source>
        <strain evidence="4">AH 40177</strain>
    </source>
</reference>
<feature type="transmembrane region" description="Helical" evidence="3">
    <location>
        <begin position="204"/>
        <end position="224"/>
    </location>
</feature>
<dbReference type="OrthoDB" id="6509908at2759"/>
<feature type="transmembrane region" description="Helical" evidence="3">
    <location>
        <begin position="86"/>
        <end position="104"/>
    </location>
</feature>
<feature type="transmembrane region" description="Helical" evidence="3">
    <location>
        <begin position="116"/>
        <end position="135"/>
    </location>
</feature>
<proteinExistence type="inferred from homology"/>
<feature type="transmembrane region" description="Helical" evidence="3">
    <location>
        <begin position="352"/>
        <end position="375"/>
    </location>
</feature>
<name>A0A9P5PTE8_9AGAR</name>
<feature type="transmembrane region" description="Helical" evidence="3">
    <location>
        <begin position="418"/>
        <end position="443"/>
    </location>
</feature>
<feature type="transmembrane region" description="Helical" evidence="3">
    <location>
        <begin position="387"/>
        <end position="412"/>
    </location>
</feature>
<dbReference type="Gene3D" id="1.20.1250.20">
    <property type="entry name" value="MFS general substrate transporter like domains"/>
    <property type="match status" value="2"/>
</dbReference>
<comment type="similarity">
    <text evidence="2">Belongs to the major facilitator superfamily. Monocarboxylate porter (TC 2.A.1.13) family.</text>
</comment>
<feature type="transmembrane region" description="Helical" evidence="3">
    <location>
        <begin position="171"/>
        <end position="192"/>
    </location>
</feature>
<dbReference type="AlphaFoldDB" id="A0A9P5PTE8"/>
<dbReference type="Pfam" id="PF07690">
    <property type="entry name" value="MFS_1"/>
    <property type="match status" value="1"/>
</dbReference>
<evidence type="ECO:0000256" key="3">
    <source>
        <dbReference type="SAM" id="Phobius"/>
    </source>
</evidence>
<dbReference type="EMBL" id="JADNRY010000070">
    <property type="protein sequence ID" value="KAF9067640.1"/>
    <property type="molecule type" value="Genomic_DNA"/>
</dbReference>
<feature type="transmembrane region" description="Helical" evidence="3">
    <location>
        <begin position="45"/>
        <end position="66"/>
    </location>
</feature>
<dbReference type="InterPro" id="IPR036259">
    <property type="entry name" value="MFS_trans_sf"/>
</dbReference>
<feature type="transmembrane region" description="Helical" evidence="3">
    <location>
        <begin position="236"/>
        <end position="260"/>
    </location>
</feature>
<dbReference type="InterPro" id="IPR050327">
    <property type="entry name" value="Proton-linked_MCT"/>
</dbReference>
<keyword evidence="3" id="KW-0472">Membrane</keyword>
<dbReference type="PANTHER" id="PTHR11360">
    <property type="entry name" value="MONOCARBOXYLATE TRANSPORTER"/>
    <property type="match status" value="1"/>
</dbReference>
<evidence type="ECO:0000313" key="4">
    <source>
        <dbReference type="EMBL" id="KAF9067640.1"/>
    </source>
</evidence>
<comment type="subcellular location">
    <subcellularLocation>
        <location evidence="1">Membrane</location>
        <topology evidence="1">Multi-pass membrane protein</topology>
    </subcellularLocation>
</comment>
<sequence>MTETSEKSSSFVLQIGTTLGPQEISKVNEILSTDPLEVPDGGYRAWICVFGGFMISITCYGVANTFGVFEEYYHANQLSNESLNNISWIGSLQLCLILLGGCISGPLCDAGYFKHLIAFGGILFVFSLMMTSISTEYYQFVLSQGVGVGIAQGALFTPGMAVLAHHFERRLTVVFGIFASGASIGGVFLPIALQKLFAGVGFGWGVRILAFIVLACTGTGFVCCTTRLPLGREDMCWIFVFVSFLFRLIQMTPRLIFFAVKSPSYTLLVLGSGFIGLGLYPPINFGVVYATTHGMSQQLAFYSVAILNAGSFVGRILPNVLAAMFGPLNLLIVSCTISGLMLYVWFTTTGNAGILAFEAVFGIVSGAYVSCLPAATASLSKKANETGLLLGMMFFSTSFFWLVSSPIQGALIGNSETYWPVCVFSGSVVMLGVGFMLVSCLLVRRETLSWKV</sequence>
<dbReference type="GO" id="GO:0022857">
    <property type="term" value="F:transmembrane transporter activity"/>
    <property type="evidence" value="ECO:0007669"/>
    <property type="project" value="InterPro"/>
</dbReference>
<dbReference type="PANTHER" id="PTHR11360:SF234">
    <property type="entry name" value="MFS-TYPE TRANSPORTER DBAD-RELATED"/>
    <property type="match status" value="1"/>
</dbReference>
<dbReference type="Proteomes" id="UP000772434">
    <property type="component" value="Unassembled WGS sequence"/>
</dbReference>
<comment type="caution">
    <text evidence="4">The sequence shown here is derived from an EMBL/GenBank/DDBJ whole genome shotgun (WGS) entry which is preliminary data.</text>
</comment>
<evidence type="ECO:0000256" key="1">
    <source>
        <dbReference type="ARBA" id="ARBA00004141"/>
    </source>
</evidence>
<organism evidence="4 5">
    <name type="scientific">Rhodocollybia butyracea</name>
    <dbReference type="NCBI Taxonomy" id="206335"/>
    <lineage>
        <taxon>Eukaryota</taxon>
        <taxon>Fungi</taxon>
        <taxon>Dikarya</taxon>
        <taxon>Basidiomycota</taxon>
        <taxon>Agaricomycotina</taxon>
        <taxon>Agaricomycetes</taxon>
        <taxon>Agaricomycetidae</taxon>
        <taxon>Agaricales</taxon>
        <taxon>Marasmiineae</taxon>
        <taxon>Omphalotaceae</taxon>
        <taxon>Rhodocollybia</taxon>
    </lineage>
</organism>
<feature type="transmembrane region" description="Helical" evidence="3">
    <location>
        <begin position="299"/>
        <end position="317"/>
    </location>
</feature>
<evidence type="ECO:0000313" key="5">
    <source>
        <dbReference type="Proteomes" id="UP000772434"/>
    </source>
</evidence>
<accession>A0A9P5PTE8</accession>
<protein>
    <submittedName>
        <fullName evidence="4">Major facilitator superfamily domain-containing protein</fullName>
    </submittedName>
</protein>
<feature type="transmembrane region" description="Helical" evidence="3">
    <location>
        <begin position="324"/>
        <end position="346"/>
    </location>
</feature>
<feature type="transmembrane region" description="Helical" evidence="3">
    <location>
        <begin position="141"/>
        <end position="164"/>
    </location>
</feature>
<dbReference type="InterPro" id="IPR011701">
    <property type="entry name" value="MFS"/>
</dbReference>
<keyword evidence="3" id="KW-0812">Transmembrane</keyword>